<evidence type="ECO:0000259" key="3">
    <source>
        <dbReference type="PROSITE" id="PS50836"/>
    </source>
</evidence>
<proteinExistence type="predicted"/>
<feature type="compositionally biased region" description="Low complexity" evidence="1">
    <location>
        <begin position="84"/>
        <end position="98"/>
    </location>
</feature>
<dbReference type="InterPro" id="IPR046347">
    <property type="entry name" value="bZIP_sf"/>
</dbReference>
<name>M4BRC8_HYAAE</name>
<feature type="region of interest" description="Disordered" evidence="1">
    <location>
        <begin position="68"/>
        <end position="98"/>
    </location>
</feature>
<sequence length="486" mass="54461">MRRVHNVVELPQEAVDAHFDPRSQKQNRYLERYGLNLNRYNIIEKPPRRWRHRNPLDSDICVRISMQEQQPSDVDDGRGDSDLPSSLPSYMPASSSQSISGASLYSYKRLNQSLTKPDADGSLRQWNTRPVIDRRSTSARSTDTAALNDSHLSRLQPSPSEGMRSMTFRDGGGFQMQTEQDQAMRPIATTGTSMTVAGRQTAASVSQISAAQFAASTGGLSMDTALLARVSGTDPSLMGSEDIKQIMRTPDLLSIYQKLQEEDDRRQRRLERNRASARVRREKKKGMVETYEGEVSKLETALNILKKHEFGTGNARELATALEYSSGEHLRNALLSKDAKMELLARILGQHSKNTDAIRRANAENQALIAVASNRSELFLSLRTQLGLTDTQCQRIASLAIPASEEARKLDAILKCFSALQAHDWLYVPGIETILHHSRNTMTSHQFQKFLSWTLENQPSIDQLQFLPTASASESENFLAFTFSED</sequence>
<evidence type="ECO:0008006" key="6">
    <source>
        <dbReference type="Google" id="ProtNLM"/>
    </source>
</evidence>
<accession>M4BRC8</accession>
<reference evidence="4" key="2">
    <citation type="submission" date="2015-06" db="UniProtKB">
        <authorList>
            <consortium name="EnsemblProtists"/>
        </authorList>
    </citation>
    <scope>IDENTIFICATION</scope>
    <source>
        <strain evidence="4">Emoy2</strain>
    </source>
</reference>
<evidence type="ECO:0000313" key="5">
    <source>
        <dbReference type="Proteomes" id="UP000011713"/>
    </source>
</evidence>
<evidence type="ECO:0000259" key="2">
    <source>
        <dbReference type="PROSITE" id="PS50217"/>
    </source>
</evidence>
<dbReference type="AlphaFoldDB" id="M4BRC8"/>
<evidence type="ECO:0000256" key="1">
    <source>
        <dbReference type="SAM" id="MobiDB-lite"/>
    </source>
</evidence>
<dbReference type="GO" id="GO:0003700">
    <property type="term" value="F:DNA-binding transcription factor activity"/>
    <property type="evidence" value="ECO:0007669"/>
    <property type="project" value="InterPro"/>
</dbReference>
<organism evidence="4 5">
    <name type="scientific">Hyaloperonospora arabidopsidis (strain Emoy2)</name>
    <name type="common">Downy mildew agent</name>
    <name type="synonym">Peronospora arabidopsidis</name>
    <dbReference type="NCBI Taxonomy" id="559515"/>
    <lineage>
        <taxon>Eukaryota</taxon>
        <taxon>Sar</taxon>
        <taxon>Stramenopiles</taxon>
        <taxon>Oomycota</taxon>
        <taxon>Peronosporomycetes</taxon>
        <taxon>Peronosporales</taxon>
        <taxon>Peronosporaceae</taxon>
        <taxon>Hyaloperonospora</taxon>
    </lineage>
</organism>
<protein>
    <recommendedName>
        <fullName evidence="6">BZIP domain-containing protein</fullName>
    </recommendedName>
</protein>
<feature type="domain" description="BZIP" evidence="2">
    <location>
        <begin position="263"/>
        <end position="307"/>
    </location>
</feature>
<dbReference type="Gene3D" id="1.20.5.170">
    <property type="match status" value="1"/>
</dbReference>
<dbReference type="SMART" id="SM00338">
    <property type="entry name" value="BRLZ"/>
    <property type="match status" value="1"/>
</dbReference>
<feature type="region of interest" description="Disordered" evidence="1">
    <location>
        <begin position="114"/>
        <end position="164"/>
    </location>
</feature>
<dbReference type="SUPFAM" id="SSF57959">
    <property type="entry name" value="Leucine zipper domain"/>
    <property type="match status" value="1"/>
</dbReference>
<dbReference type="HOGENOM" id="CLU_047780_0_0_1"/>
<dbReference type="PROSITE" id="PS50836">
    <property type="entry name" value="DOMON"/>
    <property type="match status" value="1"/>
</dbReference>
<dbReference type="EnsemblProtists" id="HpaT808968">
    <property type="protein sequence ID" value="HpaP808968"/>
    <property type="gene ID" value="HpaG808968"/>
</dbReference>
<dbReference type="PROSITE" id="PS50217">
    <property type="entry name" value="BZIP"/>
    <property type="match status" value="1"/>
</dbReference>
<dbReference type="EMBL" id="JH598628">
    <property type="status" value="NOT_ANNOTATED_CDS"/>
    <property type="molecule type" value="Genomic_DNA"/>
</dbReference>
<dbReference type="Proteomes" id="UP000011713">
    <property type="component" value="Unassembled WGS sequence"/>
</dbReference>
<evidence type="ECO:0000313" key="4">
    <source>
        <dbReference type="EnsemblProtists" id="HpaP808968"/>
    </source>
</evidence>
<feature type="compositionally biased region" description="Polar residues" evidence="1">
    <location>
        <begin position="138"/>
        <end position="147"/>
    </location>
</feature>
<dbReference type="VEuPathDB" id="FungiDB:HpaG808968"/>
<dbReference type="InterPro" id="IPR005018">
    <property type="entry name" value="DOMON_domain"/>
</dbReference>
<dbReference type="eggNOG" id="ENOG502R6YT">
    <property type="taxonomic scope" value="Eukaryota"/>
</dbReference>
<keyword evidence="5" id="KW-1185">Reference proteome</keyword>
<dbReference type="InterPro" id="IPR004827">
    <property type="entry name" value="bZIP"/>
</dbReference>
<dbReference type="InParanoid" id="M4BRC8"/>
<feature type="domain" description="DOMON" evidence="3">
    <location>
        <begin position="447"/>
        <end position="486"/>
    </location>
</feature>
<reference evidence="5" key="1">
    <citation type="journal article" date="2010" name="Science">
        <title>Signatures of adaptation to obligate biotrophy in the Hyaloperonospora arabidopsidis genome.</title>
        <authorList>
            <person name="Baxter L."/>
            <person name="Tripathy S."/>
            <person name="Ishaque N."/>
            <person name="Boot N."/>
            <person name="Cabral A."/>
            <person name="Kemen E."/>
            <person name="Thines M."/>
            <person name="Ah-Fong A."/>
            <person name="Anderson R."/>
            <person name="Badejoko W."/>
            <person name="Bittner-Eddy P."/>
            <person name="Boore J.L."/>
            <person name="Chibucos M.C."/>
            <person name="Coates M."/>
            <person name="Dehal P."/>
            <person name="Delehaunty K."/>
            <person name="Dong S."/>
            <person name="Downton P."/>
            <person name="Dumas B."/>
            <person name="Fabro G."/>
            <person name="Fronick C."/>
            <person name="Fuerstenberg S.I."/>
            <person name="Fulton L."/>
            <person name="Gaulin E."/>
            <person name="Govers F."/>
            <person name="Hughes L."/>
            <person name="Humphray S."/>
            <person name="Jiang R.H."/>
            <person name="Judelson H."/>
            <person name="Kamoun S."/>
            <person name="Kyung K."/>
            <person name="Meijer H."/>
            <person name="Minx P."/>
            <person name="Morris P."/>
            <person name="Nelson J."/>
            <person name="Phuntumart V."/>
            <person name="Qutob D."/>
            <person name="Rehmany A."/>
            <person name="Rougon-Cardoso A."/>
            <person name="Ryden P."/>
            <person name="Torto-Alalibo T."/>
            <person name="Studholme D."/>
            <person name="Wang Y."/>
            <person name="Win J."/>
            <person name="Wood J."/>
            <person name="Clifton S.W."/>
            <person name="Rogers J."/>
            <person name="Van den Ackerveken G."/>
            <person name="Jones J.D."/>
            <person name="McDowell J.M."/>
            <person name="Beynon J."/>
            <person name="Tyler B.M."/>
        </authorList>
    </citation>
    <scope>NUCLEOTIDE SEQUENCE [LARGE SCALE GENOMIC DNA]</scope>
    <source>
        <strain evidence="5">Emoy2</strain>
    </source>
</reference>